<evidence type="ECO:0000256" key="2">
    <source>
        <dbReference type="ARBA" id="ARBA00004236"/>
    </source>
</evidence>
<dbReference type="InterPro" id="IPR003594">
    <property type="entry name" value="HATPase_dom"/>
</dbReference>
<dbReference type="Pfam" id="PF02518">
    <property type="entry name" value="HATPase_c"/>
    <property type="match status" value="1"/>
</dbReference>
<keyword evidence="10" id="KW-0902">Two-component regulatory system</keyword>
<evidence type="ECO:0000256" key="6">
    <source>
        <dbReference type="ARBA" id="ARBA00022679"/>
    </source>
</evidence>
<dbReference type="Gene3D" id="3.30.565.10">
    <property type="entry name" value="Histidine kinase-like ATPase, C-terminal domain"/>
    <property type="match status" value="1"/>
</dbReference>
<organism evidence="15 16">
    <name type="scientific">Roseimaritima ulvae</name>
    <dbReference type="NCBI Taxonomy" id="980254"/>
    <lineage>
        <taxon>Bacteria</taxon>
        <taxon>Pseudomonadati</taxon>
        <taxon>Planctomycetota</taxon>
        <taxon>Planctomycetia</taxon>
        <taxon>Pirellulales</taxon>
        <taxon>Pirellulaceae</taxon>
        <taxon>Roseimaritima</taxon>
    </lineage>
</organism>
<keyword evidence="12" id="KW-1133">Transmembrane helix</keyword>
<dbReference type="FunFam" id="3.30.565.10:FF:000006">
    <property type="entry name" value="Sensor histidine kinase WalK"/>
    <property type="match status" value="1"/>
</dbReference>
<comment type="catalytic activity">
    <reaction evidence="1">
        <text>ATP + protein L-histidine = ADP + protein N-phospho-L-histidine.</text>
        <dbReference type="EC" id="2.7.13.3"/>
    </reaction>
</comment>
<evidence type="ECO:0000256" key="1">
    <source>
        <dbReference type="ARBA" id="ARBA00000085"/>
    </source>
</evidence>
<evidence type="ECO:0000256" key="4">
    <source>
        <dbReference type="ARBA" id="ARBA00022475"/>
    </source>
</evidence>
<feature type="domain" description="PAS" evidence="14">
    <location>
        <begin position="124"/>
        <end position="172"/>
    </location>
</feature>
<reference evidence="15 16" key="1">
    <citation type="submission" date="2019-08" db="EMBL/GenBank/DDBJ databases">
        <title>Deep-cultivation of Planctomycetes and their phenomic and genomic characterization uncovers novel biology.</title>
        <authorList>
            <person name="Wiegand S."/>
            <person name="Jogler M."/>
            <person name="Boedeker C."/>
            <person name="Pinto D."/>
            <person name="Vollmers J."/>
            <person name="Rivas-Marin E."/>
            <person name="Kohn T."/>
            <person name="Peeters S.H."/>
            <person name="Heuer A."/>
            <person name="Rast P."/>
            <person name="Oberbeckmann S."/>
            <person name="Bunk B."/>
            <person name="Jeske O."/>
            <person name="Meyerdierks A."/>
            <person name="Storesund J.E."/>
            <person name="Kallscheuer N."/>
            <person name="Luecker S."/>
            <person name="Lage O.M."/>
            <person name="Pohl T."/>
            <person name="Merkel B.J."/>
            <person name="Hornburger P."/>
            <person name="Mueller R.-W."/>
            <person name="Bruemmer F."/>
            <person name="Labrenz M."/>
            <person name="Spormann A.M."/>
            <person name="Op den Camp H."/>
            <person name="Overmann J."/>
            <person name="Amann R."/>
            <person name="Jetten M.S.M."/>
            <person name="Mascher T."/>
            <person name="Medema M.H."/>
            <person name="Devos D.P."/>
            <person name="Kaster A.-K."/>
            <person name="Ovreas L."/>
            <person name="Rohde M."/>
            <person name="Galperin M.Y."/>
            <person name="Jogler C."/>
        </authorList>
    </citation>
    <scope>NUCLEOTIDE SEQUENCE [LARGE SCALE GENOMIC DNA]</scope>
    <source>
        <strain evidence="15 16">UC8</strain>
    </source>
</reference>
<dbReference type="SMART" id="SM00388">
    <property type="entry name" value="HisKA"/>
    <property type="match status" value="1"/>
</dbReference>
<keyword evidence="4" id="KW-1003">Cell membrane</keyword>
<comment type="subcellular location">
    <subcellularLocation>
        <location evidence="2">Cell membrane</location>
    </subcellularLocation>
</comment>
<evidence type="ECO:0000256" key="11">
    <source>
        <dbReference type="ARBA" id="ARBA00023136"/>
    </source>
</evidence>
<dbReference type="Pfam" id="PF00512">
    <property type="entry name" value="HisKA"/>
    <property type="match status" value="1"/>
</dbReference>
<dbReference type="SUPFAM" id="SSF47384">
    <property type="entry name" value="Homodimeric domain of signal transducing histidine kinase"/>
    <property type="match status" value="1"/>
</dbReference>
<dbReference type="OrthoDB" id="9813151at2"/>
<sequence>MGNMQDASLLLKLNRILLAGHAVMLVVFAALILVGGYEYRWGAFAASSLSVLVSWAICMIGARRAVMPVLTLVGDLTRENDRLAAGKPAQSVTTELEFPFNRLVESQARMRSRVNEREQRLQTEFERLSAVLNSMHDGVVAVDRQEKVLLANATSRQMVHFVTGEATGKPFLEVSRNWLLCESLRNCLVTGRMQRREIQTADEPVRTLDLRASCLPGSPPQGAVAVLRDVTELRRLENLRHEFVANVSHELKTPLAAIMAYAETLKMGAINDQENNLNFVHRIEEQAKRLHQLIQDILQIARVESGQEVFHIVRVPLHDAITAAVAVQRDSAEHKQQTLTVDIQESAVVDADEDGVRTIIDNLLSNAIKYTPAGGHVTVRLATDGQQARVEVEDTGIGISAENLPRVFERFFRADRARARSMISTGLGLSIVKHLSQAFGGSVSVTSQLGEGSCFVVKLPLGE</sequence>
<dbReference type="RefSeq" id="WP_084427728.1">
    <property type="nucleotide sequence ID" value="NZ_CP042914.1"/>
</dbReference>
<keyword evidence="7" id="KW-0547">Nucleotide-binding</keyword>
<evidence type="ECO:0000256" key="9">
    <source>
        <dbReference type="ARBA" id="ARBA00022840"/>
    </source>
</evidence>
<dbReference type="Gene3D" id="1.10.287.130">
    <property type="match status" value="1"/>
</dbReference>
<keyword evidence="8" id="KW-0418">Kinase</keyword>
<evidence type="ECO:0000259" key="13">
    <source>
        <dbReference type="PROSITE" id="PS50109"/>
    </source>
</evidence>
<keyword evidence="16" id="KW-1185">Reference proteome</keyword>
<dbReference type="GO" id="GO:0000155">
    <property type="term" value="F:phosphorelay sensor kinase activity"/>
    <property type="evidence" value="ECO:0007669"/>
    <property type="project" value="InterPro"/>
</dbReference>
<dbReference type="InterPro" id="IPR036097">
    <property type="entry name" value="HisK_dim/P_sf"/>
</dbReference>
<name>A0A5B9R726_9BACT</name>
<feature type="domain" description="Histidine kinase" evidence="13">
    <location>
        <begin position="246"/>
        <end position="463"/>
    </location>
</feature>
<dbReference type="PROSITE" id="PS50109">
    <property type="entry name" value="HIS_KIN"/>
    <property type="match status" value="1"/>
</dbReference>
<evidence type="ECO:0000256" key="5">
    <source>
        <dbReference type="ARBA" id="ARBA00022553"/>
    </source>
</evidence>
<dbReference type="SUPFAM" id="SSF55785">
    <property type="entry name" value="PYP-like sensor domain (PAS domain)"/>
    <property type="match status" value="1"/>
</dbReference>
<dbReference type="InterPro" id="IPR005467">
    <property type="entry name" value="His_kinase_dom"/>
</dbReference>
<evidence type="ECO:0000256" key="8">
    <source>
        <dbReference type="ARBA" id="ARBA00022777"/>
    </source>
</evidence>
<keyword evidence="5" id="KW-0597">Phosphoprotein</keyword>
<dbReference type="InterPro" id="IPR003661">
    <property type="entry name" value="HisK_dim/P_dom"/>
</dbReference>
<dbReference type="KEGG" id="rul:UC8_45000"/>
<dbReference type="PANTHER" id="PTHR45453">
    <property type="entry name" value="PHOSPHATE REGULON SENSOR PROTEIN PHOR"/>
    <property type="match status" value="1"/>
</dbReference>
<dbReference type="GO" id="GO:0004721">
    <property type="term" value="F:phosphoprotein phosphatase activity"/>
    <property type="evidence" value="ECO:0007669"/>
    <property type="project" value="TreeGrafter"/>
</dbReference>
<gene>
    <name evidence="15" type="primary">phoR_1</name>
    <name evidence="15" type="ORF">UC8_45000</name>
</gene>
<dbReference type="GO" id="GO:0016036">
    <property type="term" value="P:cellular response to phosphate starvation"/>
    <property type="evidence" value="ECO:0007669"/>
    <property type="project" value="TreeGrafter"/>
</dbReference>
<keyword evidence="9" id="KW-0067">ATP-binding</keyword>
<dbReference type="EC" id="2.7.13.3" evidence="3"/>
<proteinExistence type="predicted"/>
<evidence type="ECO:0000259" key="14">
    <source>
        <dbReference type="PROSITE" id="PS50112"/>
    </source>
</evidence>
<dbReference type="PANTHER" id="PTHR45453:SF1">
    <property type="entry name" value="PHOSPHATE REGULON SENSOR PROTEIN PHOR"/>
    <property type="match status" value="1"/>
</dbReference>
<evidence type="ECO:0000256" key="10">
    <source>
        <dbReference type="ARBA" id="ARBA00023012"/>
    </source>
</evidence>
<dbReference type="SUPFAM" id="SSF55874">
    <property type="entry name" value="ATPase domain of HSP90 chaperone/DNA topoisomerase II/histidine kinase"/>
    <property type="match status" value="1"/>
</dbReference>
<keyword evidence="12" id="KW-0812">Transmembrane</keyword>
<evidence type="ECO:0000256" key="7">
    <source>
        <dbReference type="ARBA" id="ARBA00022741"/>
    </source>
</evidence>
<dbReference type="CDD" id="cd00082">
    <property type="entry name" value="HisKA"/>
    <property type="match status" value="1"/>
</dbReference>
<dbReference type="CDD" id="cd16922">
    <property type="entry name" value="HATPase_EvgS-ArcB-TorS-like"/>
    <property type="match status" value="1"/>
</dbReference>
<accession>A0A5B9R726</accession>
<dbReference type="AlphaFoldDB" id="A0A5B9R726"/>
<dbReference type="Proteomes" id="UP000325286">
    <property type="component" value="Chromosome"/>
</dbReference>
<dbReference type="InterPro" id="IPR000014">
    <property type="entry name" value="PAS"/>
</dbReference>
<dbReference type="EMBL" id="CP042914">
    <property type="protein sequence ID" value="QEG42461.1"/>
    <property type="molecule type" value="Genomic_DNA"/>
</dbReference>
<evidence type="ECO:0000313" key="15">
    <source>
        <dbReference type="EMBL" id="QEG42461.1"/>
    </source>
</evidence>
<dbReference type="InterPro" id="IPR036890">
    <property type="entry name" value="HATPase_C_sf"/>
</dbReference>
<dbReference type="SMART" id="SM00091">
    <property type="entry name" value="PAS"/>
    <property type="match status" value="1"/>
</dbReference>
<feature type="transmembrane region" description="Helical" evidence="12">
    <location>
        <begin position="16"/>
        <end position="37"/>
    </location>
</feature>
<dbReference type="InterPro" id="IPR004358">
    <property type="entry name" value="Sig_transdc_His_kin-like_C"/>
</dbReference>
<keyword evidence="6 15" id="KW-0808">Transferase</keyword>
<dbReference type="InterPro" id="IPR035965">
    <property type="entry name" value="PAS-like_dom_sf"/>
</dbReference>
<dbReference type="InterPro" id="IPR050351">
    <property type="entry name" value="BphY/WalK/GraS-like"/>
</dbReference>
<dbReference type="GO" id="GO:0005524">
    <property type="term" value="F:ATP binding"/>
    <property type="evidence" value="ECO:0007669"/>
    <property type="project" value="UniProtKB-KW"/>
</dbReference>
<evidence type="ECO:0000256" key="12">
    <source>
        <dbReference type="SAM" id="Phobius"/>
    </source>
</evidence>
<dbReference type="PRINTS" id="PR00344">
    <property type="entry name" value="BCTRLSENSOR"/>
</dbReference>
<protein>
    <recommendedName>
        <fullName evidence="3">histidine kinase</fullName>
        <ecNumber evidence="3">2.7.13.3</ecNumber>
    </recommendedName>
</protein>
<keyword evidence="11 12" id="KW-0472">Membrane</keyword>
<evidence type="ECO:0000313" key="16">
    <source>
        <dbReference type="Proteomes" id="UP000325286"/>
    </source>
</evidence>
<evidence type="ECO:0000256" key="3">
    <source>
        <dbReference type="ARBA" id="ARBA00012438"/>
    </source>
</evidence>
<dbReference type="Gene3D" id="3.30.450.20">
    <property type="entry name" value="PAS domain"/>
    <property type="match status" value="1"/>
</dbReference>
<dbReference type="PROSITE" id="PS50112">
    <property type="entry name" value="PAS"/>
    <property type="match status" value="1"/>
</dbReference>
<dbReference type="SMART" id="SM00387">
    <property type="entry name" value="HATPase_c"/>
    <property type="match status" value="1"/>
</dbReference>
<dbReference type="InterPro" id="IPR013656">
    <property type="entry name" value="PAS_4"/>
</dbReference>
<dbReference type="FunFam" id="1.10.287.130:FF:000008">
    <property type="entry name" value="Two-component sensor histidine kinase"/>
    <property type="match status" value="1"/>
</dbReference>
<dbReference type="Pfam" id="PF08448">
    <property type="entry name" value="PAS_4"/>
    <property type="match status" value="1"/>
</dbReference>
<dbReference type="GO" id="GO:0005886">
    <property type="term" value="C:plasma membrane"/>
    <property type="evidence" value="ECO:0007669"/>
    <property type="project" value="UniProtKB-SubCell"/>
</dbReference>
<feature type="transmembrane region" description="Helical" evidence="12">
    <location>
        <begin position="43"/>
        <end position="62"/>
    </location>
</feature>